<evidence type="ECO:0000313" key="2">
    <source>
        <dbReference type="Proteomes" id="UP001303046"/>
    </source>
</evidence>
<comment type="caution">
    <text evidence="1">The sequence shown here is derived from an EMBL/GenBank/DDBJ whole genome shotgun (WGS) entry which is preliminary data.</text>
</comment>
<accession>A0ABR1C7H3</accession>
<name>A0ABR1C7H3_NECAM</name>
<gene>
    <name evidence="1" type="primary">Necator_chrII.g5176</name>
    <name evidence="1" type="ORF">RB195_017384</name>
</gene>
<sequence>MSSAPRPLKTRNGSRKFAIYTLDTAQEPVAACGHLCHSSGACVFDSPLCLSQRLCTISSSCTWRPLPLLDYDTDDGLMLETKPENVAKRSSTTASGETTAVDQRFGDFHLHQTIHNTSMKPNG</sequence>
<organism evidence="1 2">
    <name type="scientific">Necator americanus</name>
    <name type="common">Human hookworm</name>
    <dbReference type="NCBI Taxonomy" id="51031"/>
    <lineage>
        <taxon>Eukaryota</taxon>
        <taxon>Metazoa</taxon>
        <taxon>Ecdysozoa</taxon>
        <taxon>Nematoda</taxon>
        <taxon>Chromadorea</taxon>
        <taxon>Rhabditida</taxon>
        <taxon>Rhabditina</taxon>
        <taxon>Rhabditomorpha</taxon>
        <taxon>Strongyloidea</taxon>
        <taxon>Ancylostomatidae</taxon>
        <taxon>Bunostominae</taxon>
        <taxon>Necator</taxon>
    </lineage>
</organism>
<dbReference type="EMBL" id="JAVFWL010000002">
    <property type="protein sequence ID" value="KAK6733598.1"/>
    <property type="molecule type" value="Genomic_DNA"/>
</dbReference>
<proteinExistence type="predicted"/>
<keyword evidence="2" id="KW-1185">Reference proteome</keyword>
<protein>
    <submittedName>
        <fullName evidence="1">Uncharacterized protein</fullName>
    </submittedName>
</protein>
<evidence type="ECO:0000313" key="1">
    <source>
        <dbReference type="EMBL" id="KAK6733598.1"/>
    </source>
</evidence>
<dbReference type="Proteomes" id="UP001303046">
    <property type="component" value="Unassembled WGS sequence"/>
</dbReference>
<reference evidence="1 2" key="1">
    <citation type="submission" date="2023-08" db="EMBL/GenBank/DDBJ databases">
        <title>A Necator americanus chromosomal reference genome.</title>
        <authorList>
            <person name="Ilik V."/>
            <person name="Petrzelkova K.J."/>
            <person name="Pardy F."/>
            <person name="Fuh T."/>
            <person name="Niatou-Singa F.S."/>
            <person name="Gouil Q."/>
            <person name="Baker L."/>
            <person name="Ritchie M.E."/>
            <person name="Jex A.R."/>
            <person name="Gazzola D."/>
            <person name="Li H."/>
            <person name="Toshio Fujiwara R."/>
            <person name="Zhan B."/>
            <person name="Aroian R.V."/>
            <person name="Pafco B."/>
            <person name="Schwarz E.M."/>
        </authorList>
    </citation>
    <scope>NUCLEOTIDE SEQUENCE [LARGE SCALE GENOMIC DNA]</scope>
    <source>
        <strain evidence="1 2">Aroian</strain>
        <tissue evidence="1">Whole animal</tissue>
    </source>
</reference>